<evidence type="ECO:0000313" key="1">
    <source>
        <dbReference type="EMBL" id="CAA7057591.1"/>
    </source>
</evidence>
<keyword evidence="2" id="KW-1185">Reference proteome</keyword>
<dbReference type="Proteomes" id="UP000467841">
    <property type="component" value="Unassembled WGS sequence"/>
</dbReference>
<organism evidence="1 2">
    <name type="scientific">Microthlaspi erraticum</name>
    <dbReference type="NCBI Taxonomy" id="1685480"/>
    <lineage>
        <taxon>Eukaryota</taxon>
        <taxon>Viridiplantae</taxon>
        <taxon>Streptophyta</taxon>
        <taxon>Embryophyta</taxon>
        <taxon>Tracheophyta</taxon>
        <taxon>Spermatophyta</taxon>
        <taxon>Magnoliopsida</taxon>
        <taxon>eudicotyledons</taxon>
        <taxon>Gunneridae</taxon>
        <taxon>Pentapetalae</taxon>
        <taxon>rosids</taxon>
        <taxon>malvids</taxon>
        <taxon>Brassicales</taxon>
        <taxon>Brassicaceae</taxon>
        <taxon>Coluteocarpeae</taxon>
        <taxon>Microthlaspi</taxon>
    </lineage>
</organism>
<name>A0A6D2KSV3_9BRAS</name>
<proteinExistence type="predicted"/>
<reference evidence="1" key="1">
    <citation type="submission" date="2020-01" db="EMBL/GenBank/DDBJ databases">
        <authorList>
            <person name="Mishra B."/>
        </authorList>
    </citation>
    <scope>NUCLEOTIDE SEQUENCE [LARGE SCALE GENOMIC DNA]</scope>
</reference>
<comment type="caution">
    <text evidence="1">The sequence shown here is derived from an EMBL/GenBank/DDBJ whole genome shotgun (WGS) entry which is preliminary data.</text>
</comment>
<dbReference type="AlphaFoldDB" id="A0A6D2KSV3"/>
<accession>A0A6D2KSV3</accession>
<gene>
    <name evidence="1" type="ORF">MERR_LOCUS44827</name>
</gene>
<sequence>MNDPNDDVFSFLTTPNESDFSSPTTAEVHAFQPVFLLLNIFLRDESHPSGPSVDGRNKRIDYMIQFLDRRLSEDGNFDGIGVENGDGSDSLPEFVGKCGGTAPIFKGRKLCKR</sequence>
<evidence type="ECO:0000313" key="2">
    <source>
        <dbReference type="Proteomes" id="UP000467841"/>
    </source>
</evidence>
<protein>
    <submittedName>
        <fullName evidence="1">Uncharacterized protein</fullName>
    </submittedName>
</protein>
<dbReference type="EMBL" id="CACVBM020001695">
    <property type="protein sequence ID" value="CAA7057591.1"/>
    <property type="molecule type" value="Genomic_DNA"/>
</dbReference>